<dbReference type="GO" id="GO:0005886">
    <property type="term" value="C:plasma membrane"/>
    <property type="evidence" value="ECO:0007669"/>
    <property type="project" value="UniProtKB-SubCell"/>
</dbReference>
<keyword evidence="2 7" id="KW-0813">Transport</keyword>
<evidence type="ECO:0000256" key="6">
    <source>
        <dbReference type="ARBA" id="ARBA00023136"/>
    </source>
</evidence>
<reference evidence="9 10" key="1">
    <citation type="submission" date="2019-08" db="EMBL/GenBank/DDBJ databases">
        <title>Bacillus genomes from the desert of Cuatro Cienegas, Coahuila.</title>
        <authorList>
            <person name="Olmedo-Alvarez G."/>
        </authorList>
    </citation>
    <scope>NUCLEOTIDE SEQUENCE [LARGE SCALE GENOMIC DNA]</scope>
    <source>
        <strain evidence="9 10">CH446_14T</strain>
    </source>
</reference>
<evidence type="ECO:0000256" key="5">
    <source>
        <dbReference type="ARBA" id="ARBA00022989"/>
    </source>
</evidence>
<feature type="transmembrane region" description="Helical" evidence="7">
    <location>
        <begin position="254"/>
        <end position="275"/>
    </location>
</feature>
<comment type="caution">
    <text evidence="9">The sequence shown here is derived from an EMBL/GenBank/DDBJ whole genome shotgun (WGS) entry which is preliminary data.</text>
</comment>
<dbReference type="GO" id="GO:0055085">
    <property type="term" value="P:transmembrane transport"/>
    <property type="evidence" value="ECO:0007669"/>
    <property type="project" value="InterPro"/>
</dbReference>
<feature type="transmembrane region" description="Helical" evidence="7">
    <location>
        <begin position="111"/>
        <end position="133"/>
    </location>
</feature>
<evidence type="ECO:0000259" key="8">
    <source>
        <dbReference type="PROSITE" id="PS50928"/>
    </source>
</evidence>
<gene>
    <name evidence="9" type="ORF">FZD51_01490</name>
</gene>
<comment type="subcellular location">
    <subcellularLocation>
        <location evidence="1 7">Cell membrane</location>
        <topology evidence="1 7">Multi-pass membrane protein</topology>
    </subcellularLocation>
</comment>
<evidence type="ECO:0000256" key="4">
    <source>
        <dbReference type="ARBA" id="ARBA00022692"/>
    </source>
</evidence>
<dbReference type="PANTHER" id="PTHR30465">
    <property type="entry name" value="INNER MEMBRANE ABC TRANSPORTER"/>
    <property type="match status" value="1"/>
</dbReference>
<dbReference type="PROSITE" id="PS50928">
    <property type="entry name" value="ABC_TM1"/>
    <property type="match status" value="1"/>
</dbReference>
<keyword evidence="3" id="KW-1003">Cell membrane</keyword>
<dbReference type="PANTHER" id="PTHR30465:SF44">
    <property type="entry name" value="ABC-TYPE DIPEPTIDE_OLIGOPEPTIDE TRANSPORT SYSTEM, PERMEASE COMPONENT"/>
    <property type="match status" value="1"/>
</dbReference>
<keyword evidence="4 7" id="KW-0812">Transmembrane</keyword>
<comment type="similarity">
    <text evidence="7">Belongs to the binding-protein-dependent transport system permease family.</text>
</comment>
<feature type="transmembrane region" description="Helical" evidence="7">
    <location>
        <begin position="73"/>
        <end position="99"/>
    </location>
</feature>
<sequence length="288" mass="32519">MGTIFRSLTSVLLILILAALPLGLHNGDAKLVFSIFPMFEAVRNFIHGLLSGESWQYLQGERERLLLEDLIPYWLSSFIYLTVSAIIAVILSVVFGVFLWEKGGRVLNAALGFMGMLPDFILVLLLQLLTVAVHKETGIKTVKVASSSMSEPAIFLPIITLVIIPLFYLLRSLSERSHEVKGEDYILTAKAKGLRKGNIYLFHIFSNVLPFLKADLHKILSIMFGNLFIIEYLYNTRGITALLFVQQIQFGYQYNLVILCLLSLFLLYLVSLYTLKLLLWLAERGLQG</sequence>
<proteinExistence type="inferred from homology"/>
<dbReference type="InterPro" id="IPR035906">
    <property type="entry name" value="MetI-like_sf"/>
</dbReference>
<evidence type="ECO:0000256" key="3">
    <source>
        <dbReference type="ARBA" id="ARBA00022475"/>
    </source>
</evidence>
<feature type="transmembrane region" description="Helical" evidence="7">
    <location>
        <begin position="153"/>
        <end position="170"/>
    </location>
</feature>
<dbReference type="RefSeq" id="WP_148973118.1">
    <property type="nucleotide sequence ID" value="NZ_VTER01000001.1"/>
</dbReference>
<dbReference type="EMBL" id="VTER01000001">
    <property type="protein sequence ID" value="TYS52138.1"/>
    <property type="molecule type" value="Genomic_DNA"/>
</dbReference>
<evidence type="ECO:0000256" key="1">
    <source>
        <dbReference type="ARBA" id="ARBA00004651"/>
    </source>
</evidence>
<dbReference type="SUPFAM" id="SSF161098">
    <property type="entry name" value="MetI-like"/>
    <property type="match status" value="1"/>
</dbReference>
<evidence type="ECO:0000313" key="10">
    <source>
        <dbReference type="Proteomes" id="UP000322139"/>
    </source>
</evidence>
<evidence type="ECO:0000256" key="2">
    <source>
        <dbReference type="ARBA" id="ARBA00022448"/>
    </source>
</evidence>
<evidence type="ECO:0000256" key="7">
    <source>
        <dbReference type="RuleBase" id="RU363032"/>
    </source>
</evidence>
<dbReference type="Proteomes" id="UP000322139">
    <property type="component" value="Unassembled WGS sequence"/>
</dbReference>
<accession>A0A5D4RQQ4</accession>
<dbReference type="Pfam" id="PF00528">
    <property type="entry name" value="BPD_transp_1"/>
    <property type="match status" value="1"/>
</dbReference>
<keyword evidence="5 7" id="KW-1133">Transmembrane helix</keyword>
<organism evidence="9 10">
    <name type="scientific">Bacillus infantis</name>
    <dbReference type="NCBI Taxonomy" id="324767"/>
    <lineage>
        <taxon>Bacteria</taxon>
        <taxon>Bacillati</taxon>
        <taxon>Bacillota</taxon>
        <taxon>Bacilli</taxon>
        <taxon>Bacillales</taxon>
        <taxon>Bacillaceae</taxon>
        <taxon>Bacillus</taxon>
    </lineage>
</organism>
<keyword evidence="6 7" id="KW-0472">Membrane</keyword>
<feature type="domain" description="ABC transmembrane type-1" evidence="8">
    <location>
        <begin position="74"/>
        <end position="275"/>
    </location>
</feature>
<evidence type="ECO:0000313" key="9">
    <source>
        <dbReference type="EMBL" id="TYS52138.1"/>
    </source>
</evidence>
<dbReference type="Gene3D" id="1.10.3720.10">
    <property type="entry name" value="MetI-like"/>
    <property type="match status" value="1"/>
</dbReference>
<dbReference type="CDD" id="cd06261">
    <property type="entry name" value="TM_PBP2"/>
    <property type="match status" value="1"/>
</dbReference>
<name>A0A5D4RQQ4_9BACI</name>
<dbReference type="InterPro" id="IPR000515">
    <property type="entry name" value="MetI-like"/>
</dbReference>
<dbReference type="AlphaFoldDB" id="A0A5D4RQQ4"/>
<protein>
    <submittedName>
        <fullName evidence="9">ABC transporter permease subunit</fullName>
    </submittedName>
</protein>